<evidence type="ECO:0000313" key="6">
    <source>
        <dbReference type="EMBL" id="KPH61523.1"/>
    </source>
</evidence>
<dbReference type="Proteomes" id="UP000037848">
    <property type="component" value="Unassembled WGS sequence"/>
</dbReference>
<sequence>MHNFTPLITALEGAPLANNELCRVFHGRGHTTPQLSHLNIDFYPPCLFLVSYEEVDDQTLLQLSELVWQWSQTHAKELVTSLVFQQRAGLQTKNSLLYGELPQPHTVKEGAATFLVDLMSRQNTGIFPDMRSGREFVQAQSKHAKVLNLFSYTCGFSVAAMHGGADSVVNMDMNKGVLRTGKQNHQLNGFDRGVSFLPHDILKSFGKLKKAGPFDLIIVDPPSFQKGSFILTKDYQKVLRRLPEVLNSNTQLLLCANSPELSEESFKMLISEHTQGAIEFVKRLAPTQGFVDVDSDRSLKVLIYKTSQSSL</sequence>
<reference evidence="6 7" key="1">
    <citation type="submission" date="2015-08" db="EMBL/GenBank/DDBJ databases">
        <title>Draft Genome Sequence of Pseudoalteromonas porphyrae UCD-SED14.</title>
        <authorList>
            <person name="Coil D.A."/>
            <person name="Jospin G."/>
            <person name="Lee R.D."/>
            <person name="Eisen J.A."/>
        </authorList>
    </citation>
    <scope>NUCLEOTIDE SEQUENCE [LARGE SCALE GENOMIC DNA]</scope>
    <source>
        <strain evidence="6 7">UCD-SED14</strain>
    </source>
</reference>
<dbReference type="PANTHER" id="PTHR43042:SF3">
    <property type="entry name" value="RIBOSOMAL RNA LARGE SUBUNIT METHYLTRANSFERASE YWBD-RELATED"/>
    <property type="match status" value="1"/>
</dbReference>
<dbReference type="GO" id="GO:0008168">
    <property type="term" value="F:methyltransferase activity"/>
    <property type="evidence" value="ECO:0007669"/>
    <property type="project" value="UniProtKB-KW"/>
</dbReference>
<protein>
    <submittedName>
        <fullName evidence="6">23S rRNA methyltransferase</fullName>
    </submittedName>
</protein>
<dbReference type="Gene3D" id="3.40.50.150">
    <property type="entry name" value="Vaccinia Virus protein VP39"/>
    <property type="match status" value="1"/>
</dbReference>
<evidence type="ECO:0000256" key="1">
    <source>
        <dbReference type="ARBA" id="ARBA00022552"/>
    </source>
</evidence>
<dbReference type="InterPro" id="IPR019614">
    <property type="entry name" value="SAM-dep_methyl-trfase"/>
</dbReference>
<evidence type="ECO:0000256" key="3">
    <source>
        <dbReference type="ARBA" id="ARBA00022679"/>
    </source>
</evidence>
<dbReference type="Pfam" id="PF10672">
    <property type="entry name" value="Methyltrans_SAM"/>
    <property type="match status" value="1"/>
</dbReference>
<feature type="domain" description="S-adenosylmethionine-dependent methyltransferase" evidence="5">
    <location>
        <begin position="23"/>
        <end position="304"/>
    </location>
</feature>
<dbReference type="EMBL" id="LHPH01000017">
    <property type="protein sequence ID" value="KPH61523.1"/>
    <property type="molecule type" value="Genomic_DNA"/>
</dbReference>
<dbReference type="GO" id="GO:0032259">
    <property type="term" value="P:methylation"/>
    <property type="evidence" value="ECO:0007669"/>
    <property type="project" value="UniProtKB-KW"/>
</dbReference>
<dbReference type="SUPFAM" id="SSF53335">
    <property type="entry name" value="S-adenosyl-L-methionine-dependent methyltransferases"/>
    <property type="match status" value="1"/>
</dbReference>
<keyword evidence="4" id="KW-0949">S-adenosyl-L-methionine</keyword>
<dbReference type="RefSeq" id="WP_054455015.1">
    <property type="nucleotide sequence ID" value="NZ_LHPH01000017.1"/>
</dbReference>
<evidence type="ECO:0000256" key="2">
    <source>
        <dbReference type="ARBA" id="ARBA00022603"/>
    </source>
</evidence>
<dbReference type="CDD" id="cd02440">
    <property type="entry name" value="AdoMet_MTases"/>
    <property type="match status" value="1"/>
</dbReference>
<keyword evidence="3 6" id="KW-0808">Transferase</keyword>
<evidence type="ECO:0000313" key="7">
    <source>
        <dbReference type="Proteomes" id="UP000037848"/>
    </source>
</evidence>
<evidence type="ECO:0000259" key="5">
    <source>
        <dbReference type="Pfam" id="PF10672"/>
    </source>
</evidence>
<keyword evidence="2 6" id="KW-0489">Methyltransferase</keyword>
<gene>
    <name evidence="6" type="ORF">ADS77_14275</name>
</gene>
<dbReference type="STRING" id="187330.AMS58_14295"/>
<dbReference type="GO" id="GO:0006364">
    <property type="term" value="P:rRNA processing"/>
    <property type="evidence" value="ECO:0007669"/>
    <property type="project" value="UniProtKB-KW"/>
</dbReference>
<dbReference type="PATRIC" id="fig|187330.3.peg.1279"/>
<comment type="caution">
    <text evidence="6">The sequence shown here is derived from an EMBL/GenBank/DDBJ whole genome shotgun (WGS) entry which is preliminary data.</text>
</comment>
<dbReference type="InterPro" id="IPR029063">
    <property type="entry name" value="SAM-dependent_MTases_sf"/>
</dbReference>
<keyword evidence="7" id="KW-1185">Reference proteome</keyword>
<accession>A0A0N1EUY7</accession>
<dbReference type="OrthoDB" id="9805492at2"/>
<dbReference type="PANTHER" id="PTHR43042">
    <property type="entry name" value="SAM-DEPENDENT METHYLTRANSFERASE"/>
    <property type="match status" value="1"/>
</dbReference>
<keyword evidence="1" id="KW-0698">rRNA processing</keyword>
<organism evidence="6 7">
    <name type="scientific">Pseudoalteromonas porphyrae</name>
    <dbReference type="NCBI Taxonomy" id="187330"/>
    <lineage>
        <taxon>Bacteria</taxon>
        <taxon>Pseudomonadati</taxon>
        <taxon>Pseudomonadota</taxon>
        <taxon>Gammaproteobacteria</taxon>
        <taxon>Alteromonadales</taxon>
        <taxon>Pseudoalteromonadaceae</taxon>
        <taxon>Pseudoalteromonas</taxon>
    </lineage>
</organism>
<proteinExistence type="predicted"/>
<dbReference type="AlphaFoldDB" id="A0A0N1EUY7"/>
<name>A0A0N1EUY7_9GAMM</name>
<evidence type="ECO:0000256" key="4">
    <source>
        <dbReference type="ARBA" id="ARBA00022691"/>
    </source>
</evidence>